<reference evidence="2" key="2">
    <citation type="submission" date="2006-09" db="EMBL/GenBank/DDBJ databases">
        <title>The genome sequence of Plasmodium falciparum Dd2.</title>
        <authorList>
            <consortium name="The Broad Institute Genome Sequencing Platform"/>
            <person name="Birren B."/>
            <person name="Lander E."/>
            <person name="Galagan J."/>
            <person name="Nusbaum C."/>
            <person name="Devon K."/>
            <person name="Henn M."/>
            <person name="Jaffe D."/>
            <person name="Butler J."/>
            <person name="Alvarez P."/>
            <person name="Gnerre S."/>
            <person name="Grabherr M."/>
            <person name="Kleber M."/>
            <person name="Mauceli E."/>
            <person name="Brockman W."/>
            <person name="MacCallum I.A."/>
            <person name="Rounsley S."/>
            <person name="Young S."/>
            <person name="LaButti K."/>
            <person name="Pushparaj V."/>
            <person name="DeCaprio D."/>
            <person name="Crawford M."/>
            <person name="Koehrsen M."/>
            <person name="Engels R."/>
            <person name="Montgomery P."/>
            <person name="Pearson M."/>
            <person name="Howarth C."/>
            <person name="Larson L."/>
            <person name="Luoma S."/>
            <person name="White J."/>
            <person name="Kodira C."/>
            <person name="Zeng Q."/>
            <person name="O'Leary S."/>
            <person name="Yandava C."/>
            <person name="Alvarado L."/>
            <person name="Wirth D."/>
            <person name="Volkman S."/>
            <person name="Hartl D."/>
        </authorList>
    </citation>
    <scope>NUCLEOTIDE SEQUENCE [LARGE SCALE GENOMIC DNA]</scope>
</reference>
<proteinExistence type="predicted"/>
<gene>
    <name evidence="1" type="ORF">PFDG_05124</name>
</gene>
<dbReference type="Proteomes" id="UP000054282">
    <property type="component" value="Unassembled WGS sequence"/>
</dbReference>
<organism evidence="1 2">
    <name type="scientific">Plasmodium falciparum (isolate Dd2)</name>
    <dbReference type="NCBI Taxonomy" id="57267"/>
    <lineage>
        <taxon>Eukaryota</taxon>
        <taxon>Sar</taxon>
        <taxon>Alveolata</taxon>
        <taxon>Apicomplexa</taxon>
        <taxon>Aconoidasida</taxon>
        <taxon>Haemosporida</taxon>
        <taxon>Plasmodiidae</taxon>
        <taxon>Plasmodium</taxon>
        <taxon>Plasmodium (Laverania)</taxon>
    </lineage>
</organism>
<dbReference type="OrthoDB" id="27962at2759"/>
<sequence>MKDDNSILSTDCKEEKYYFYNLIIEPHNILLYLLCIIDFKLNEVLCILQKSSSVSAQEYFCDYFLCYIKYLLILKKKT</sequence>
<name>A0A0L7M9M6_PLAF4</name>
<accession>A0A0L7M9M6</accession>
<protein>
    <submittedName>
        <fullName evidence="1">Uncharacterized protein</fullName>
    </submittedName>
</protein>
<reference evidence="2" key="1">
    <citation type="submission" date="2006-09" db="EMBL/GenBank/DDBJ databases">
        <title>Annotation of Plasmodium falciparum Dd2.</title>
        <authorList>
            <consortium name="The Broad Institute Genome Sequencing Platform"/>
            <person name="Volkman S.K."/>
            <person name="Neafsey D.E."/>
            <person name="Dash A.P."/>
            <person name="Chitnis C.E."/>
            <person name="Hartl D.L."/>
            <person name="Young S.K."/>
            <person name="Zeng Q."/>
            <person name="Koehrsen M."/>
            <person name="Alvarado L."/>
            <person name="Berlin A."/>
            <person name="Borenstein D."/>
            <person name="Chapman S.B."/>
            <person name="Chen Z."/>
            <person name="Engels R."/>
            <person name="Freedman E."/>
            <person name="Gellesch M."/>
            <person name="Goldberg J."/>
            <person name="Griggs A."/>
            <person name="Gujja S."/>
            <person name="Heilman E.R."/>
            <person name="Heiman D.I."/>
            <person name="Howarth C."/>
            <person name="Jen D."/>
            <person name="Larson L."/>
            <person name="Mehta T."/>
            <person name="Neiman D."/>
            <person name="Park D."/>
            <person name="Pearson M."/>
            <person name="Roberts A."/>
            <person name="Saif S."/>
            <person name="Shea T."/>
            <person name="Shenoy N."/>
            <person name="Sisk P."/>
            <person name="Stolte C."/>
            <person name="Sykes S."/>
            <person name="Walk T."/>
            <person name="White J."/>
            <person name="Yandava C."/>
            <person name="Haas B."/>
            <person name="Henn M.R."/>
            <person name="Nusbaum C."/>
            <person name="Birren B."/>
        </authorList>
    </citation>
    <scope>NUCLEOTIDE SEQUENCE [LARGE SCALE GENOMIC DNA]</scope>
</reference>
<evidence type="ECO:0000313" key="1">
    <source>
        <dbReference type="EMBL" id="KOB89574.1"/>
    </source>
</evidence>
<evidence type="ECO:0000313" key="2">
    <source>
        <dbReference type="Proteomes" id="UP000054282"/>
    </source>
</evidence>
<dbReference type="AlphaFoldDB" id="A0A0L7M9M6"/>
<dbReference type="EMBL" id="GG702689">
    <property type="protein sequence ID" value="KOB89574.1"/>
    <property type="molecule type" value="Genomic_DNA"/>
</dbReference>
<dbReference type="KEGG" id="pfd:PFDG_05124"/>